<dbReference type="AlphaFoldDB" id="A0A1M4MLM5"/>
<evidence type="ECO:0000313" key="1">
    <source>
        <dbReference type="EMBL" id="SCL75737.1"/>
    </source>
</evidence>
<gene>
    <name evidence="1" type="ORF">L21_1649</name>
</gene>
<reference evidence="1 2" key="1">
    <citation type="submission" date="2016-08" db="EMBL/GenBank/DDBJ databases">
        <authorList>
            <person name="Seilhamer J.J."/>
        </authorList>
    </citation>
    <scope>NUCLEOTIDE SEQUENCE [LARGE SCALE GENOMIC DNA]</scope>
    <source>
        <strain evidence="1">L21-II-0</strain>
    </source>
</reference>
<protein>
    <submittedName>
        <fullName evidence="1">Uncharacterized protein</fullName>
    </submittedName>
</protein>
<dbReference type="STRING" id="118126.L21_1649"/>
<dbReference type="EMBL" id="FMID01000040">
    <property type="protein sequence ID" value="SCL75737.1"/>
    <property type="molecule type" value="Genomic_DNA"/>
</dbReference>
<sequence>MKIEARLMTAPLAQVQKVLSGQQIAARLSAPAPIIDADKEQAKPIDADLVRSFA</sequence>
<organism evidence="1 2">
    <name type="scientific">Methanoculleus chikugoensis</name>
    <dbReference type="NCBI Taxonomy" id="118126"/>
    <lineage>
        <taxon>Archaea</taxon>
        <taxon>Methanobacteriati</taxon>
        <taxon>Methanobacteriota</taxon>
        <taxon>Stenosarchaea group</taxon>
        <taxon>Methanomicrobia</taxon>
        <taxon>Methanomicrobiales</taxon>
        <taxon>Methanomicrobiaceae</taxon>
        <taxon>Methanoculleus</taxon>
    </lineage>
</organism>
<evidence type="ECO:0000313" key="2">
    <source>
        <dbReference type="Proteomes" id="UP000184671"/>
    </source>
</evidence>
<accession>A0A1M4MLM5</accession>
<name>A0A1M4MLM5_9EURY</name>
<proteinExistence type="predicted"/>
<dbReference type="Proteomes" id="UP000184671">
    <property type="component" value="Unassembled WGS sequence"/>
</dbReference>
<dbReference type="RefSeq" id="WP_178377701.1">
    <property type="nucleotide sequence ID" value="NZ_FMID01000040.1"/>
</dbReference>